<evidence type="ECO:0000313" key="5">
    <source>
        <dbReference type="EMBL" id="CAD6908513.1"/>
    </source>
</evidence>
<gene>
    <name evidence="6" type="ORF">A4X03_0g4369</name>
    <name evidence="5" type="ORF">JKIAZH3_G5920</name>
</gene>
<feature type="compositionally biased region" description="Low complexity" evidence="4">
    <location>
        <begin position="306"/>
        <end position="326"/>
    </location>
</feature>
<comment type="subunit">
    <text evidence="3">Tetramer of two alpha and two beta subunits.</text>
</comment>
<protein>
    <recommendedName>
        <fullName evidence="3">Casein kinase II subunit beta</fullName>
        <shortName evidence="3">CK II beta</shortName>
    </recommendedName>
</protein>
<comment type="function">
    <text evidence="2 3">Regulatory subunit of casein kinase II/CK2. As part of the kinase complex regulates the basal catalytic activity of the alpha subunit a constitutively active serine/threonine-protein kinase that phosphorylates a large number of substrates containing acidic residues C-terminal to the phosphorylated serine or threonine.</text>
</comment>
<name>A0A177VC48_9BASI</name>
<dbReference type="EMBL" id="LWDD02000586">
    <property type="protein sequence ID" value="KAE8258476.1"/>
    <property type="molecule type" value="Genomic_DNA"/>
</dbReference>
<comment type="similarity">
    <text evidence="1 3">Belongs to the casein kinase 2 subunit beta family.</text>
</comment>
<dbReference type="FunFam" id="2.20.25.20:FF:000001">
    <property type="entry name" value="Casein kinase II subunit beta"/>
    <property type="match status" value="1"/>
</dbReference>
<dbReference type="SUPFAM" id="SSF57798">
    <property type="entry name" value="Casein kinase II beta subunit"/>
    <property type="match status" value="1"/>
</dbReference>
<evidence type="ECO:0000313" key="7">
    <source>
        <dbReference type="Proteomes" id="UP000077671"/>
    </source>
</evidence>
<dbReference type="FunFam" id="1.10.1820.10:FF:000005">
    <property type="entry name" value="Casein kinase II subunit beta"/>
    <property type="match status" value="1"/>
</dbReference>
<dbReference type="InterPro" id="IPR000704">
    <property type="entry name" value="Casein_kinase_II_reg-sub"/>
</dbReference>
<dbReference type="PRINTS" id="PR00472">
    <property type="entry name" value="CASNKINASEII"/>
</dbReference>
<keyword evidence="8" id="KW-1185">Reference proteome</keyword>
<reference evidence="6" key="1">
    <citation type="submission" date="2016-04" db="EMBL/GenBank/DDBJ databases">
        <authorList>
            <person name="Nguyen H.D."/>
            <person name="Kesanakurti P."/>
            <person name="Cullis J."/>
            <person name="Levesque C.A."/>
            <person name="Hambleton S."/>
        </authorList>
    </citation>
    <scope>NUCLEOTIDE SEQUENCE</scope>
    <source>
        <strain evidence="6">DAOMC 238032</strain>
    </source>
</reference>
<organism evidence="6 7">
    <name type="scientific">Tilletia caries</name>
    <name type="common">wheat bunt fungus</name>
    <dbReference type="NCBI Taxonomy" id="13290"/>
    <lineage>
        <taxon>Eukaryota</taxon>
        <taxon>Fungi</taxon>
        <taxon>Dikarya</taxon>
        <taxon>Basidiomycota</taxon>
        <taxon>Ustilaginomycotina</taxon>
        <taxon>Exobasidiomycetes</taxon>
        <taxon>Tilletiales</taxon>
        <taxon>Tilletiaceae</taxon>
        <taxon>Tilletia</taxon>
    </lineage>
</organism>
<dbReference type="SMART" id="SM01085">
    <property type="entry name" value="CK_II_beta"/>
    <property type="match status" value="1"/>
</dbReference>
<feature type="region of interest" description="Disordered" evidence="4">
    <location>
        <begin position="201"/>
        <end position="220"/>
    </location>
</feature>
<dbReference type="Pfam" id="PF01214">
    <property type="entry name" value="CK_II_beta"/>
    <property type="match status" value="1"/>
</dbReference>
<dbReference type="EMBL" id="CAJHJG010001054">
    <property type="protein sequence ID" value="CAD6908513.1"/>
    <property type="molecule type" value="Genomic_DNA"/>
</dbReference>
<dbReference type="GO" id="GO:0019887">
    <property type="term" value="F:protein kinase regulator activity"/>
    <property type="evidence" value="ECO:0007669"/>
    <property type="project" value="InterPro"/>
</dbReference>
<sequence>MEDYGSSGSSDYAINSWVSLFLSSKGNEYFCEVDEDYILDRFNLTGLSNEVHWYSQALDTITDALVDEDLDDDQREAVESQARLLYGLVHARFILTTRGLAKMAEKYKRNDFGRCPRVLCYQQSLLPVGLSDSPYQKAVKLYCPRCEDVYSPKSSRHGTIDGAFFGSTFPHMMFMVYPGMLPSKSPGHGASPFAAAMNASHRGGHAGGHGGEGGLEETESASTMGELAAAQGGGLGLGARGEASGSNSISASSTANAASKVERYRPRIYGFPTHQSSKLFRWQERQRDLQIERLEMAERSGPFTYASASASAQPSQPLPAGAQAAGAGAGASTGGAARAGGVVTTGQGSSRGANAPTTMGLD</sequence>
<dbReference type="GO" id="GO:0006359">
    <property type="term" value="P:regulation of transcription by RNA polymerase III"/>
    <property type="evidence" value="ECO:0007669"/>
    <property type="project" value="TreeGrafter"/>
</dbReference>
<comment type="caution">
    <text evidence="6">The sequence shown here is derived from an EMBL/GenBank/DDBJ whole genome shotgun (WGS) entry which is preliminary data.</text>
</comment>
<reference evidence="5" key="3">
    <citation type="submission" date="2020-10" db="EMBL/GenBank/DDBJ databases">
        <authorList>
            <person name="Sedaghatjoo S."/>
        </authorList>
    </citation>
    <scope>NUCLEOTIDE SEQUENCE</scope>
    <source>
        <strain evidence="5">AZH3</strain>
    </source>
</reference>
<evidence type="ECO:0000256" key="3">
    <source>
        <dbReference type="RuleBase" id="RU361268"/>
    </source>
</evidence>
<proteinExistence type="inferred from homology"/>
<dbReference type="GO" id="GO:0034456">
    <property type="term" value="C:UTP-C complex"/>
    <property type="evidence" value="ECO:0007669"/>
    <property type="project" value="TreeGrafter"/>
</dbReference>
<reference evidence="6" key="2">
    <citation type="journal article" date="2019" name="IMA Fungus">
        <title>Genome sequencing and comparison of five Tilletia species to identify candidate genes for the detection of regulated species infecting wheat.</title>
        <authorList>
            <person name="Nguyen H.D.T."/>
            <person name="Sultana T."/>
            <person name="Kesanakurti P."/>
            <person name="Hambleton S."/>
        </authorList>
    </citation>
    <scope>NUCLEOTIDE SEQUENCE</scope>
    <source>
        <strain evidence="6">DAOMC 238032</strain>
    </source>
</reference>
<dbReference type="PANTHER" id="PTHR11740">
    <property type="entry name" value="CASEIN KINASE II SUBUNIT BETA"/>
    <property type="match status" value="1"/>
</dbReference>
<evidence type="ECO:0000256" key="2">
    <source>
        <dbReference type="ARBA" id="ARBA00045899"/>
    </source>
</evidence>
<evidence type="ECO:0000313" key="6">
    <source>
        <dbReference type="EMBL" id="KAE8258476.1"/>
    </source>
</evidence>
<dbReference type="PANTHER" id="PTHR11740:SF39">
    <property type="entry name" value="CASEIN KINASE II SUBUNIT BETA"/>
    <property type="match status" value="1"/>
</dbReference>
<dbReference type="Gene3D" id="1.10.1820.10">
    <property type="entry name" value="protein kinase ck2 holoenzyme, chain C, domain 1"/>
    <property type="match status" value="1"/>
</dbReference>
<dbReference type="Proteomes" id="UP000836402">
    <property type="component" value="Unassembled WGS sequence"/>
</dbReference>
<dbReference type="InterPro" id="IPR035991">
    <property type="entry name" value="Casein_kinase_II_beta-like"/>
</dbReference>
<evidence type="ECO:0000256" key="1">
    <source>
        <dbReference type="ARBA" id="ARBA00006941"/>
    </source>
</evidence>
<dbReference type="AlphaFoldDB" id="A0A177VC48"/>
<dbReference type="PROSITE" id="PS01101">
    <property type="entry name" value="CK2_BETA"/>
    <property type="match status" value="1"/>
</dbReference>
<evidence type="ECO:0000313" key="8">
    <source>
        <dbReference type="Proteomes" id="UP000836402"/>
    </source>
</evidence>
<dbReference type="GO" id="GO:0005737">
    <property type="term" value="C:cytoplasm"/>
    <property type="evidence" value="ECO:0007669"/>
    <property type="project" value="TreeGrafter"/>
</dbReference>
<dbReference type="GO" id="GO:0005956">
    <property type="term" value="C:protein kinase CK2 complex"/>
    <property type="evidence" value="ECO:0007669"/>
    <property type="project" value="UniProtKB-UniRule"/>
</dbReference>
<dbReference type="InterPro" id="IPR016149">
    <property type="entry name" value="Casein_kin_II_reg-sub_N"/>
</dbReference>
<dbReference type="Proteomes" id="UP000077671">
    <property type="component" value="Unassembled WGS sequence"/>
</dbReference>
<dbReference type="Gene3D" id="2.20.25.20">
    <property type="match status" value="1"/>
</dbReference>
<evidence type="ECO:0000256" key="4">
    <source>
        <dbReference type="SAM" id="MobiDB-lite"/>
    </source>
</evidence>
<feature type="region of interest" description="Disordered" evidence="4">
    <location>
        <begin position="305"/>
        <end position="362"/>
    </location>
</feature>
<accession>A0A177VC48</accession>
<feature type="compositionally biased region" description="Polar residues" evidence="4">
    <location>
        <begin position="344"/>
        <end position="362"/>
    </location>
</feature>